<dbReference type="PANTHER" id="PTHR33204">
    <property type="entry name" value="TRANSCRIPTIONAL REGULATOR, MARR FAMILY"/>
    <property type="match status" value="1"/>
</dbReference>
<proteinExistence type="predicted"/>
<dbReference type="InterPro" id="IPR011991">
    <property type="entry name" value="ArsR-like_HTH"/>
</dbReference>
<dbReference type="AlphaFoldDB" id="A0A6J4S0K3"/>
<dbReference type="PANTHER" id="PTHR33204:SF18">
    <property type="entry name" value="TRANSCRIPTIONAL REGULATORY PROTEIN"/>
    <property type="match status" value="1"/>
</dbReference>
<evidence type="ECO:0000256" key="2">
    <source>
        <dbReference type="ARBA" id="ARBA00023125"/>
    </source>
</evidence>
<keyword evidence="3" id="KW-0804">Transcription</keyword>
<evidence type="ECO:0000259" key="4">
    <source>
        <dbReference type="PROSITE" id="PS51118"/>
    </source>
</evidence>
<dbReference type="SUPFAM" id="SSF46785">
    <property type="entry name" value="Winged helix' DNA-binding domain"/>
    <property type="match status" value="1"/>
</dbReference>
<sequence length="139" mass="15643">MASASPTPTLPISGPALEALDGLCDRWTLLILREAMLGVRRFGGMQRNLDISRSLLSDRLRKLVNLGVLERRPYRRDPDWYEYHVTEAGLELWPAVAALTHWVALHVDRLDRGDAAIRDRLAEMSRNGELMPADGLLVT</sequence>
<organism evidence="5">
    <name type="scientific">uncultured Solirubrobacteraceae bacterium</name>
    <dbReference type="NCBI Taxonomy" id="1162706"/>
    <lineage>
        <taxon>Bacteria</taxon>
        <taxon>Bacillati</taxon>
        <taxon>Actinomycetota</taxon>
        <taxon>Thermoleophilia</taxon>
        <taxon>Solirubrobacterales</taxon>
        <taxon>Solirubrobacteraceae</taxon>
        <taxon>environmental samples</taxon>
    </lineage>
</organism>
<accession>A0A6J4S0K3</accession>
<keyword evidence="2" id="KW-0238">DNA-binding</keyword>
<name>A0A6J4S0K3_9ACTN</name>
<dbReference type="EMBL" id="CADCVP010000124">
    <property type="protein sequence ID" value="CAA9486440.1"/>
    <property type="molecule type" value="Genomic_DNA"/>
</dbReference>
<gene>
    <name evidence="5" type="ORF">AVDCRST_MAG69-1092</name>
</gene>
<feature type="domain" description="HTH hxlR-type" evidence="4">
    <location>
        <begin position="14"/>
        <end position="111"/>
    </location>
</feature>
<evidence type="ECO:0000313" key="5">
    <source>
        <dbReference type="EMBL" id="CAA9486440.1"/>
    </source>
</evidence>
<dbReference type="PROSITE" id="PS51118">
    <property type="entry name" value="HTH_HXLR"/>
    <property type="match status" value="1"/>
</dbReference>
<evidence type="ECO:0000256" key="1">
    <source>
        <dbReference type="ARBA" id="ARBA00023015"/>
    </source>
</evidence>
<protein>
    <submittedName>
        <fullName evidence="5">Transcriptional regulator, HxlR family</fullName>
    </submittedName>
</protein>
<dbReference type="CDD" id="cd00090">
    <property type="entry name" value="HTH_ARSR"/>
    <property type="match status" value="1"/>
</dbReference>
<dbReference type="InterPro" id="IPR036388">
    <property type="entry name" value="WH-like_DNA-bd_sf"/>
</dbReference>
<dbReference type="Pfam" id="PF01638">
    <property type="entry name" value="HxlR"/>
    <property type="match status" value="1"/>
</dbReference>
<dbReference type="Gene3D" id="1.10.10.10">
    <property type="entry name" value="Winged helix-like DNA-binding domain superfamily/Winged helix DNA-binding domain"/>
    <property type="match status" value="1"/>
</dbReference>
<dbReference type="GO" id="GO:0003677">
    <property type="term" value="F:DNA binding"/>
    <property type="evidence" value="ECO:0007669"/>
    <property type="project" value="UniProtKB-KW"/>
</dbReference>
<evidence type="ECO:0000256" key="3">
    <source>
        <dbReference type="ARBA" id="ARBA00023163"/>
    </source>
</evidence>
<dbReference type="InterPro" id="IPR002577">
    <property type="entry name" value="HTH_HxlR"/>
</dbReference>
<reference evidence="5" key="1">
    <citation type="submission" date="2020-02" db="EMBL/GenBank/DDBJ databases">
        <authorList>
            <person name="Meier V. D."/>
        </authorList>
    </citation>
    <scope>NUCLEOTIDE SEQUENCE</scope>
    <source>
        <strain evidence="5">AVDCRST_MAG69</strain>
    </source>
</reference>
<keyword evidence="1" id="KW-0805">Transcription regulation</keyword>
<dbReference type="InterPro" id="IPR036390">
    <property type="entry name" value="WH_DNA-bd_sf"/>
</dbReference>